<proteinExistence type="inferred from homology"/>
<evidence type="ECO:0000259" key="9">
    <source>
        <dbReference type="SMART" id="SM00095"/>
    </source>
</evidence>
<evidence type="ECO:0000256" key="4">
    <source>
        <dbReference type="ARBA" id="ARBA00011881"/>
    </source>
</evidence>
<dbReference type="NCBIfam" id="TIGR02962">
    <property type="entry name" value="hdxy_isourate"/>
    <property type="match status" value="1"/>
</dbReference>
<evidence type="ECO:0000256" key="5">
    <source>
        <dbReference type="ARBA" id="ARBA00022631"/>
    </source>
</evidence>
<dbReference type="Gramene" id="CDF36094">
    <property type="protein sequence ID" value="CDF36094"/>
    <property type="gene ID" value="CHC_T00004512001"/>
</dbReference>
<feature type="domain" description="Transthyretin/hydroxyisourate hydrolase" evidence="9">
    <location>
        <begin position="3"/>
        <end position="113"/>
    </location>
</feature>
<dbReference type="PANTHER" id="PTHR10395:SF7">
    <property type="entry name" value="5-HYDROXYISOURATE HYDROLASE"/>
    <property type="match status" value="1"/>
</dbReference>
<dbReference type="KEGG" id="ccp:CHC_T00004512001"/>
<dbReference type="GeneID" id="17323623"/>
<dbReference type="CDD" id="cd05822">
    <property type="entry name" value="TLP_HIUase"/>
    <property type="match status" value="1"/>
</dbReference>
<dbReference type="Proteomes" id="UP000012073">
    <property type="component" value="Unassembled WGS sequence"/>
</dbReference>
<keyword evidence="5 8" id="KW-0659">Purine metabolism</keyword>
<sequence>MGSPLTTHVLDTSVGRPAAGLRLAVFRHNEDGTEQCLKEGICDQNGRVTDLLTSEDWRAGVYRIRFFVQEYFDSTKAECFYPHCDVTFTVKETASHYHVPLLLSPYGYSTYRGS</sequence>
<comment type="subunit">
    <text evidence="4 8">Homotetramer.</text>
</comment>
<dbReference type="InterPro" id="IPR023419">
    <property type="entry name" value="Transthyretin_CS"/>
</dbReference>
<dbReference type="InterPro" id="IPR036817">
    <property type="entry name" value="Transthyretin/HIU_hydrolase_sf"/>
</dbReference>
<reference evidence="11" key="1">
    <citation type="journal article" date="2013" name="Proc. Natl. Acad. Sci. U.S.A.">
        <title>Genome structure and metabolic features in the red seaweed Chondrus crispus shed light on evolution of the Archaeplastida.</title>
        <authorList>
            <person name="Collen J."/>
            <person name="Porcel B."/>
            <person name="Carre W."/>
            <person name="Ball S.G."/>
            <person name="Chaparro C."/>
            <person name="Tonon T."/>
            <person name="Barbeyron T."/>
            <person name="Michel G."/>
            <person name="Noel B."/>
            <person name="Valentin K."/>
            <person name="Elias M."/>
            <person name="Artiguenave F."/>
            <person name="Arun A."/>
            <person name="Aury J.M."/>
            <person name="Barbosa-Neto J.F."/>
            <person name="Bothwell J.H."/>
            <person name="Bouget F.Y."/>
            <person name="Brillet L."/>
            <person name="Cabello-Hurtado F."/>
            <person name="Capella-Gutierrez S."/>
            <person name="Charrier B."/>
            <person name="Cladiere L."/>
            <person name="Cock J.M."/>
            <person name="Coelho S.M."/>
            <person name="Colleoni C."/>
            <person name="Czjzek M."/>
            <person name="Da Silva C."/>
            <person name="Delage L."/>
            <person name="Denoeud F."/>
            <person name="Deschamps P."/>
            <person name="Dittami S.M."/>
            <person name="Gabaldon T."/>
            <person name="Gachon C.M."/>
            <person name="Groisillier A."/>
            <person name="Herve C."/>
            <person name="Jabbari K."/>
            <person name="Katinka M."/>
            <person name="Kloareg B."/>
            <person name="Kowalczyk N."/>
            <person name="Labadie K."/>
            <person name="Leblanc C."/>
            <person name="Lopez P.J."/>
            <person name="McLachlan D.H."/>
            <person name="Meslet-Cladiere L."/>
            <person name="Moustafa A."/>
            <person name="Nehr Z."/>
            <person name="Nyvall Collen P."/>
            <person name="Panaud O."/>
            <person name="Partensky F."/>
            <person name="Poulain J."/>
            <person name="Rensing S.A."/>
            <person name="Rousvoal S."/>
            <person name="Samson G."/>
            <person name="Symeonidi A."/>
            <person name="Weissenbach J."/>
            <person name="Zambounis A."/>
            <person name="Wincker P."/>
            <person name="Boyen C."/>
        </authorList>
    </citation>
    <scope>NUCLEOTIDE SEQUENCE [LARGE SCALE GENOMIC DNA]</scope>
    <source>
        <strain evidence="11">cv. Stackhouse</strain>
    </source>
</reference>
<evidence type="ECO:0000256" key="1">
    <source>
        <dbReference type="ARBA" id="ARBA00001043"/>
    </source>
</evidence>
<dbReference type="AlphaFoldDB" id="R7QDE5"/>
<comment type="similarity">
    <text evidence="3 8">Belongs to the transthyretin family. 5-hydroxyisourate hydrolase subfamily.</text>
</comment>
<evidence type="ECO:0000256" key="8">
    <source>
        <dbReference type="RuleBase" id="RU361270"/>
    </source>
</evidence>
<dbReference type="PhylomeDB" id="R7QDE5"/>
<dbReference type="PROSITE" id="PS00769">
    <property type="entry name" value="TRANSTHYRETIN_2"/>
    <property type="match status" value="1"/>
</dbReference>
<dbReference type="InterPro" id="IPR000895">
    <property type="entry name" value="Transthyretin/HIU_hydrolase"/>
</dbReference>
<dbReference type="Pfam" id="PF00576">
    <property type="entry name" value="Transthyretin"/>
    <property type="match status" value="1"/>
</dbReference>
<dbReference type="PANTHER" id="PTHR10395">
    <property type="entry name" value="URICASE AND TRANSTHYRETIN-RELATED"/>
    <property type="match status" value="1"/>
</dbReference>
<comment type="catalytic activity">
    <reaction evidence="1 8">
        <text>5-hydroxyisourate + H2O = 5-hydroxy-2-oxo-4-ureido-2,5-dihydro-1H-imidazole-5-carboxylate + H(+)</text>
        <dbReference type="Rhea" id="RHEA:23736"/>
        <dbReference type="ChEBI" id="CHEBI:15377"/>
        <dbReference type="ChEBI" id="CHEBI:15378"/>
        <dbReference type="ChEBI" id="CHEBI:18072"/>
        <dbReference type="ChEBI" id="CHEBI:58639"/>
        <dbReference type="EC" id="3.5.2.17"/>
    </reaction>
</comment>
<dbReference type="PRINTS" id="PR00189">
    <property type="entry name" value="TRNSTHYRETIN"/>
</dbReference>
<evidence type="ECO:0000313" key="10">
    <source>
        <dbReference type="EMBL" id="CDF36094.1"/>
    </source>
</evidence>
<evidence type="ECO:0000256" key="7">
    <source>
        <dbReference type="PIRSR" id="PIRSR600895-51"/>
    </source>
</evidence>
<evidence type="ECO:0000313" key="11">
    <source>
        <dbReference type="Proteomes" id="UP000012073"/>
    </source>
</evidence>
<gene>
    <name evidence="10" type="ORF">CHC_T00004512001</name>
</gene>
<dbReference type="GO" id="GO:0006144">
    <property type="term" value="P:purine nucleobase metabolic process"/>
    <property type="evidence" value="ECO:0007669"/>
    <property type="project" value="UniProtKB-KW"/>
</dbReference>
<comment type="function">
    <text evidence="2">Catalyzes the hydrolysis of 5-hydroxyisourate (HIU) to 2-oxo-4-hydroxy-4-carboxy-5-ureidoimidazoline (OHCU).</text>
</comment>
<keyword evidence="11" id="KW-1185">Reference proteome</keyword>
<evidence type="ECO:0000256" key="2">
    <source>
        <dbReference type="ARBA" id="ARBA00002704"/>
    </source>
</evidence>
<dbReference type="EMBL" id="HG001759">
    <property type="protein sequence ID" value="CDF36094.1"/>
    <property type="molecule type" value="Genomic_DNA"/>
</dbReference>
<protein>
    <recommendedName>
        <fullName evidence="8">5-hydroxyisourate hydrolase</fullName>
        <shortName evidence="8">HIU hydrolase</shortName>
        <shortName evidence="8">HIUHase</shortName>
        <ecNumber evidence="8">3.5.2.17</ecNumber>
    </recommendedName>
</protein>
<dbReference type="SUPFAM" id="SSF49472">
    <property type="entry name" value="Transthyretin (synonym: prealbumin)"/>
    <property type="match status" value="1"/>
</dbReference>
<dbReference type="Gene3D" id="2.60.40.180">
    <property type="entry name" value="Transthyretin/hydroxyisourate hydrolase domain"/>
    <property type="match status" value="1"/>
</dbReference>
<dbReference type="OrthoDB" id="10265230at2759"/>
<dbReference type="STRING" id="2769.R7QDE5"/>
<dbReference type="EC" id="3.5.2.17" evidence="8"/>
<dbReference type="GO" id="GO:0033971">
    <property type="term" value="F:hydroxyisourate hydrolase activity"/>
    <property type="evidence" value="ECO:0007669"/>
    <property type="project" value="UniProtKB-EC"/>
</dbReference>
<dbReference type="RefSeq" id="XP_005715913.1">
    <property type="nucleotide sequence ID" value="XM_005715856.1"/>
</dbReference>
<dbReference type="OMA" id="CSENQNY"/>
<organism evidence="10 11">
    <name type="scientific">Chondrus crispus</name>
    <name type="common">Carrageen Irish moss</name>
    <name type="synonym">Polymorpha crispa</name>
    <dbReference type="NCBI Taxonomy" id="2769"/>
    <lineage>
        <taxon>Eukaryota</taxon>
        <taxon>Rhodophyta</taxon>
        <taxon>Florideophyceae</taxon>
        <taxon>Rhodymeniophycidae</taxon>
        <taxon>Gigartinales</taxon>
        <taxon>Gigartinaceae</taxon>
        <taxon>Chondrus</taxon>
    </lineage>
</organism>
<feature type="binding site" evidence="7">
    <location>
        <position position="111"/>
    </location>
    <ligand>
        <name>substrate</name>
    </ligand>
</feature>
<dbReference type="InterPro" id="IPR014306">
    <property type="entry name" value="Hydroxyisourate_hydrolase"/>
</dbReference>
<evidence type="ECO:0000256" key="6">
    <source>
        <dbReference type="ARBA" id="ARBA00022801"/>
    </source>
</evidence>
<keyword evidence="6 8" id="KW-0378">Hydrolase</keyword>
<evidence type="ECO:0000256" key="3">
    <source>
        <dbReference type="ARBA" id="ARBA00009850"/>
    </source>
</evidence>
<feature type="binding site" evidence="7">
    <location>
        <position position="8"/>
    </location>
    <ligand>
        <name>substrate</name>
    </ligand>
</feature>
<feature type="binding site" evidence="7">
    <location>
        <position position="47"/>
    </location>
    <ligand>
        <name>substrate</name>
    </ligand>
</feature>
<accession>R7QDE5</accession>
<dbReference type="SMART" id="SM00095">
    <property type="entry name" value="TR_THY"/>
    <property type="match status" value="1"/>
</dbReference>
<dbReference type="InterPro" id="IPR023416">
    <property type="entry name" value="Transthyretin/HIU_hydrolase_d"/>
</dbReference>
<name>R7QDE5_CHOCR</name>